<evidence type="ECO:0000256" key="9">
    <source>
        <dbReference type="RuleBase" id="RU000461"/>
    </source>
</evidence>
<dbReference type="AlphaFoldDB" id="A0A239JAQ6"/>
<dbReference type="PROSITE" id="PS00086">
    <property type="entry name" value="CYTOCHROME_P450"/>
    <property type="match status" value="1"/>
</dbReference>
<dbReference type="Proteomes" id="UP000198415">
    <property type="component" value="Unassembled WGS sequence"/>
</dbReference>
<dbReference type="GO" id="GO:0004497">
    <property type="term" value="F:monooxygenase activity"/>
    <property type="evidence" value="ECO:0007669"/>
    <property type="project" value="UniProtKB-KW"/>
</dbReference>
<organism evidence="10 11">
    <name type="scientific">Actinoplanes regularis</name>
    <dbReference type="NCBI Taxonomy" id="52697"/>
    <lineage>
        <taxon>Bacteria</taxon>
        <taxon>Bacillati</taxon>
        <taxon>Actinomycetota</taxon>
        <taxon>Actinomycetes</taxon>
        <taxon>Micromonosporales</taxon>
        <taxon>Micromonosporaceae</taxon>
        <taxon>Actinoplanes</taxon>
    </lineage>
</organism>
<evidence type="ECO:0000256" key="2">
    <source>
        <dbReference type="ARBA" id="ARBA00010617"/>
    </source>
</evidence>
<dbReference type="PANTHER" id="PTHR24286">
    <property type="entry name" value="CYTOCHROME P450 26"/>
    <property type="match status" value="1"/>
</dbReference>
<sequence>MAAASPATSRWVRAKLAVPVIGGPLAYMHDPLTLMRHLYARYGPVAPVSMPGRTTFFVLGPDACGAVLQNGERAFVNGWEFLVGPFFQRGLMLLDGAEHRRHRRILQQAFTRERIESYTAALGPAIADELDGWRPRAAFPAYPALKRLTLNLATRIFMGGHRIADPAELGRINQAFIDCVQAGGALLRVPVAGNKWHRATRGRAALEQFLTGQLPAAREASGDDLFSVLTRVQDEDGTRFGDLDVVNHMIFLLMAAHDTSTSTASTALYHLGRDDEWQERVREEVLALGPDPTVRQLSELRDLDMVIKECQRLVAPVPVVARRAVKDTEVAGGRIPAGAHTAVCLQLSHHLPEYWSRPEVFDPERFAPERAEDRSHRFAWTPFGGGVHKCLGMAFSDLEVRTLLARILARFRWSVPPDYVPPMSNVSLPYPRDGLPIDLRSLPVSASRRSPER</sequence>
<dbReference type="GO" id="GO:0020037">
    <property type="term" value="F:heme binding"/>
    <property type="evidence" value="ECO:0007669"/>
    <property type="project" value="InterPro"/>
</dbReference>
<protein>
    <submittedName>
        <fullName evidence="10">Cytochrome P450</fullName>
    </submittedName>
</protein>
<dbReference type="Gene3D" id="1.10.630.10">
    <property type="entry name" value="Cytochrome P450"/>
    <property type="match status" value="1"/>
</dbReference>
<dbReference type="SUPFAM" id="SSF48264">
    <property type="entry name" value="Cytochrome P450"/>
    <property type="match status" value="1"/>
</dbReference>
<dbReference type="EMBL" id="FZNR01000034">
    <property type="protein sequence ID" value="SNT02895.1"/>
    <property type="molecule type" value="Genomic_DNA"/>
</dbReference>
<keyword evidence="7 9" id="KW-0503">Monooxygenase</keyword>
<dbReference type="InterPro" id="IPR001128">
    <property type="entry name" value="Cyt_P450"/>
</dbReference>
<dbReference type="InterPro" id="IPR002403">
    <property type="entry name" value="Cyt_P450_E_grp-IV"/>
</dbReference>
<comment type="similarity">
    <text evidence="2 9">Belongs to the cytochrome P450 family.</text>
</comment>
<dbReference type="GO" id="GO:0016125">
    <property type="term" value="P:sterol metabolic process"/>
    <property type="evidence" value="ECO:0007669"/>
    <property type="project" value="TreeGrafter"/>
</dbReference>
<evidence type="ECO:0000256" key="3">
    <source>
        <dbReference type="ARBA" id="ARBA00022617"/>
    </source>
</evidence>
<evidence type="ECO:0000313" key="10">
    <source>
        <dbReference type="EMBL" id="SNT02895.1"/>
    </source>
</evidence>
<keyword evidence="11" id="KW-1185">Reference proteome</keyword>
<evidence type="ECO:0000256" key="4">
    <source>
        <dbReference type="ARBA" id="ARBA00022723"/>
    </source>
</evidence>
<feature type="binding site" description="axial binding residue" evidence="8">
    <location>
        <position position="390"/>
    </location>
    <ligand>
        <name>heme</name>
        <dbReference type="ChEBI" id="CHEBI:30413"/>
    </ligand>
    <ligandPart>
        <name>Fe</name>
        <dbReference type="ChEBI" id="CHEBI:18248"/>
    </ligandPart>
</feature>
<keyword evidence="6 8" id="KW-0408">Iron</keyword>
<keyword evidence="4 8" id="KW-0479">Metal-binding</keyword>
<accession>A0A239JAQ6</accession>
<keyword evidence="5 9" id="KW-0560">Oxidoreductase</keyword>
<gene>
    <name evidence="10" type="ORF">SAMN06264365_1342</name>
</gene>
<evidence type="ECO:0000256" key="5">
    <source>
        <dbReference type="ARBA" id="ARBA00023002"/>
    </source>
</evidence>
<reference evidence="10 11" key="1">
    <citation type="submission" date="2017-06" db="EMBL/GenBank/DDBJ databases">
        <authorList>
            <person name="Kim H.J."/>
            <person name="Triplett B.A."/>
        </authorList>
    </citation>
    <scope>NUCLEOTIDE SEQUENCE [LARGE SCALE GENOMIC DNA]</scope>
    <source>
        <strain evidence="10 11">DSM 43151</strain>
    </source>
</reference>
<name>A0A239JAQ6_9ACTN</name>
<dbReference type="InterPro" id="IPR036396">
    <property type="entry name" value="Cyt_P450_sf"/>
</dbReference>
<dbReference type="PANTHER" id="PTHR24286:SF24">
    <property type="entry name" value="LANOSTEROL 14-ALPHA DEMETHYLASE"/>
    <property type="match status" value="1"/>
</dbReference>
<evidence type="ECO:0000256" key="1">
    <source>
        <dbReference type="ARBA" id="ARBA00001971"/>
    </source>
</evidence>
<dbReference type="PRINTS" id="PR00385">
    <property type="entry name" value="P450"/>
</dbReference>
<proteinExistence type="inferred from homology"/>
<dbReference type="RefSeq" id="WP_089298883.1">
    <property type="nucleotide sequence ID" value="NZ_BOMU01000118.1"/>
</dbReference>
<dbReference type="GO" id="GO:0016705">
    <property type="term" value="F:oxidoreductase activity, acting on paired donors, with incorporation or reduction of molecular oxygen"/>
    <property type="evidence" value="ECO:0007669"/>
    <property type="project" value="InterPro"/>
</dbReference>
<evidence type="ECO:0000256" key="8">
    <source>
        <dbReference type="PIRSR" id="PIRSR602403-1"/>
    </source>
</evidence>
<dbReference type="Pfam" id="PF00067">
    <property type="entry name" value="p450"/>
    <property type="match status" value="1"/>
</dbReference>
<keyword evidence="3 8" id="KW-0349">Heme</keyword>
<comment type="cofactor">
    <cofactor evidence="1 8">
        <name>heme</name>
        <dbReference type="ChEBI" id="CHEBI:30413"/>
    </cofactor>
</comment>
<dbReference type="GO" id="GO:0005506">
    <property type="term" value="F:iron ion binding"/>
    <property type="evidence" value="ECO:0007669"/>
    <property type="project" value="InterPro"/>
</dbReference>
<evidence type="ECO:0000313" key="11">
    <source>
        <dbReference type="Proteomes" id="UP000198415"/>
    </source>
</evidence>
<dbReference type="OrthoDB" id="9764248at2"/>
<evidence type="ECO:0000256" key="6">
    <source>
        <dbReference type="ARBA" id="ARBA00023004"/>
    </source>
</evidence>
<dbReference type="PRINTS" id="PR00465">
    <property type="entry name" value="EP450IV"/>
</dbReference>
<evidence type="ECO:0000256" key="7">
    <source>
        <dbReference type="ARBA" id="ARBA00023033"/>
    </source>
</evidence>
<dbReference type="InterPro" id="IPR017972">
    <property type="entry name" value="Cyt_P450_CS"/>
</dbReference>